<dbReference type="EMBL" id="CM029040">
    <property type="protein sequence ID" value="KAG2634373.1"/>
    <property type="molecule type" value="Genomic_DNA"/>
</dbReference>
<sequence>MTDYQKAGRNAKKRAKRTVNFFDPVANVASNEACRWNRWYWHELRMRLLRSS</sequence>
<evidence type="ECO:0000313" key="1">
    <source>
        <dbReference type="EMBL" id="KAG2634373.1"/>
    </source>
</evidence>
<dbReference type="AlphaFoldDB" id="A0A8T0VPB8"/>
<proteinExistence type="predicted"/>
<evidence type="ECO:0000313" key="2">
    <source>
        <dbReference type="Proteomes" id="UP000823388"/>
    </source>
</evidence>
<protein>
    <submittedName>
        <fullName evidence="1">Uncharacterized protein</fullName>
    </submittedName>
</protein>
<name>A0A8T0VPB8_PANVG</name>
<dbReference type="Proteomes" id="UP000823388">
    <property type="component" value="Chromosome 2N"/>
</dbReference>
<keyword evidence="2" id="KW-1185">Reference proteome</keyword>
<organism evidence="1 2">
    <name type="scientific">Panicum virgatum</name>
    <name type="common">Blackwell switchgrass</name>
    <dbReference type="NCBI Taxonomy" id="38727"/>
    <lineage>
        <taxon>Eukaryota</taxon>
        <taxon>Viridiplantae</taxon>
        <taxon>Streptophyta</taxon>
        <taxon>Embryophyta</taxon>
        <taxon>Tracheophyta</taxon>
        <taxon>Spermatophyta</taxon>
        <taxon>Magnoliopsida</taxon>
        <taxon>Liliopsida</taxon>
        <taxon>Poales</taxon>
        <taxon>Poaceae</taxon>
        <taxon>PACMAD clade</taxon>
        <taxon>Panicoideae</taxon>
        <taxon>Panicodae</taxon>
        <taxon>Paniceae</taxon>
        <taxon>Panicinae</taxon>
        <taxon>Panicum</taxon>
        <taxon>Panicum sect. Hiantes</taxon>
    </lineage>
</organism>
<gene>
    <name evidence="1" type="ORF">PVAP13_2NG171106</name>
</gene>
<accession>A0A8T0VPB8</accession>
<reference evidence="1" key="1">
    <citation type="submission" date="2020-05" db="EMBL/GenBank/DDBJ databases">
        <title>WGS assembly of Panicum virgatum.</title>
        <authorList>
            <person name="Lovell J.T."/>
            <person name="Jenkins J."/>
            <person name="Shu S."/>
            <person name="Juenger T.E."/>
            <person name="Schmutz J."/>
        </authorList>
    </citation>
    <scope>NUCLEOTIDE SEQUENCE</scope>
    <source>
        <strain evidence="1">AP13</strain>
    </source>
</reference>
<comment type="caution">
    <text evidence="1">The sequence shown here is derived from an EMBL/GenBank/DDBJ whole genome shotgun (WGS) entry which is preliminary data.</text>
</comment>